<dbReference type="InterPro" id="IPR003593">
    <property type="entry name" value="AAA+_ATPase"/>
</dbReference>
<dbReference type="SMART" id="SM00382">
    <property type="entry name" value="AAA"/>
    <property type="match status" value="1"/>
</dbReference>
<dbReference type="RefSeq" id="WP_349879205.1">
    <property type="nucleotide sequence ID" value="NZ_CP157974.1"/>
</dbReference>
<accession>A0AAU7R3U4</accession>
<keyword evidence="6 7" id="KW-0472">Membrane</keyword>
<feature type="transmembrane region" description="Helical" evidence="7">
    <location>
        <begin position="138"/>
        <end position="159"/>
    </location>
</feature>
<dbReference type="PROSITE" id="PS50893">
    <property type="entry name" value="ABC_TRANSPORTER_2"/>
    <property type="match status" value="1"/>
</dbReference>
<dbReference type="InterPro" id="IPR036640">
    <property type="entry name" value="ABC1_TM_sf"/>
</dbReference>
<organism evidence="9">
    <name type="scientific">Micromonospora sp. HUAS YX12</name>
    <dbReference type="NCBI Taxonomy" id="3156396"/>
    <lineage>
        <taxon>Bacteria</taxon>
        <taxon>Bacillati</taxon>
        <taxon>Actinomycetota</taxon>
        <taxon>Actinomycetes</taxon>
        <taxon>Micromonosporales</taxon>
        <taxon>Micromonosporaceae</taxon>
        <taxon>Micromonospora</taxon>
    </lineage>
</organism>
<keyword evidence="5 7" id="KW-1133">Transmembrane helix</keyword>
<comment type="subcellular location">
    <subcellularLocation>
        <location evidence="1">Cell membrane</location>
        <topology evidence="1">Multi-pass membrane protein</topology>
    </subcellularLocation>
</comment>
<dbReference type="CDD" id="cd03228">
    <property type="entry name" value="ABCC_MRP_Like"/>
    <property type="match status" value="1"/>
</dbReference>
<dbReference type="Gene3D" id="3.40.50.300">
    <property type="entry name" value="P-loop containing nucleotide triphosphate hydrolases"/>
    <property type="match status" value="1"/>
</dbReference>
<keyword evidence="3" id="KW-0547">Nucleotide-binding</keyword>
<dbReference type="InterPro" id="IPR027417">
    <property type="entry name" value="P-loop_NTPase"/>
</dbReference>
<dbReference type="PANTHER" id="PTHR24221:SF654">
    <property type="entry name" value="ATP-BINDING CASSETTE SUB-FAMILY B MEMBER 6"/>
    <property type="match status" value="1"/>
</dbReference>
<dbReference type="Gene3D" id="1.20.1560.10">
    <property type="entry name" value="ABC transporter type 1, transmembrane domain"/>
    <property type="match status" value="1"/>
</dbReference>
<dbReference type="GO" id="GO:0005524">
    <property type="term" value="F:ATP binding"/>
    <property type="evidence" value="ECO:0007669"/>
    <property type="project" value="UniProtKB-KW"/>
</dbReference>
<feature type="transmembrane region" description="Helical" evidence="7">
    <location>
        <begin position="253"/>
        <end position="272"/>
    </location>
</feature>
<dbReference type="InterPro" id="IPR017871">
    <property type="entry name" value="ABC_transporter-like_CS"/>
</dbReference>
<proteinExistence type="predicted"/>
<keyword evidence="4 9" id="KW-0067">ATP-binding</keyword>
<dbReference type="PANTHER" id="PTHR24221">
    <property type="entry name" value="ATP-BINDING CASSETTE SUB-FAMILY B"/>
    <property type="match status" value="1"/>
</dbReference>
<gene>
    <name evidence="9" type="ORF">ABIH81_04870</name>
</gene>
<feature type="transmembrane region" description="Helical" evidence="7">
    <location>
        <begin position="21"/>
        <end position="53"/>
    </location>
</feature>
<dbReference type="EMBL" id="CP157974">
    <property type="protein sequence ID" value="XBT82829.1"/>
    <property type="molecule type" value="Genomic_DNA"/>
</dbReference>
<evidence type="ECO:0000256" key="5">
    <source>
        <dbReference type="ARBA" id="ARBA00022989"/>
    </source>
</evidence>
<dbReference type="InterPro" id="IPR003439">
    <property type="entry name" value="ABC_transporter-like_ATP-bd"/>
</dbReference>
<evidence type="ECO:0000256" key="3">
    <source>
        <dbReference type="ARBA" id="ARBA00022741"/>
    </source>
</evidence>
<evidence type="ECO:0000256" key="1">
    <source>
        <dbReference type="ARBA" id="ARBA00004651"/>
    </source>
</evidence>
<evidence type="ECO:0000313" key="9">
    <source>
        <dbReference type="EMBL" id="XBT82829.1"/>
    </source>
</evidence>
<feature type="transmembrane region" description="Helical" evidence="7">
    <location>
        <begin position="278"/>
        <end position="300"/>
    </location>
</feature>
<evidence type="ECO:0000259" key="8">
    <source>
        <dbReference type="PROSITE" id="PS50893"/>
    </source>
</evidence>
<dbReference type="AlphaFoldDB" id="A0AAU7R3U4"/>
<feature type="transmembrane region" description="Helical" evidence="7">
    <location>
        <begin position="165"/>
        <end position="182"/>
    </location>
</feature>
<feature type="transmembrane region" description="Helical" evidence="7">
    <location>
        <begin position="59"/>
        <end position="77"/>
    </location>
</feature>
<evidence type="ECO:0000256" key="2">
    <source>
        <dbReference type="ARBA" id="ARBA00022692"/>
    </source>
</evidence>
<dbReference type="GO" id="GO:0005886">
    <property type="term" value="C:plasma membrane"/>
    <property type="evidence" value="ECO:0007669"/>
    <property type="project" value="UniProtKB-SubCell"/>
</dbReference>
<dbReference type="PROSITE" id="PS00211">
    <property type="entry name" value="ABC_TRANSPORTER_1"/>
    <property type="match status" value="1"/>
</dbReference>
<dbReference type="Pfam" id="PF00005">
    <property type="entry name" value="ABC_tran"/>
    <property type="match status" value="1"/>
</dbReference>
<name>A0AAU7R3U4_9ACTN</name>
<dbReference type="GO" id="GO:0016887">
    <property type="term" value="F:ATP hydrolysis activity"/>
    <property type="evidence" value="ECO:0007669"/>
    <property type="project" value="InterPro"/>
</dbReference>
<dbReference type="SUPFAM" id="SSF52540">
    <property type="entry name" value="P-loop containing nucleoside triphosphate hydrolases"/>
    <property type="match status" value="1"/>
</dbReference>
<dbReference type="GO" id="GO:0034040">
    <property type="term" value="F:ATPase-coupled lipid transmembrane transporter activity"/>
    <property type="evidence" value="ECO:0007669"/>
    <property type="project" value="TreeGrafter"/>
</dbReference>
<protein>
    <submittedName>
        <fullName evidence="9">ABC transporter ATP-binding protein</fullName>
    </submittedName>
</protein>
<evidence type="ECO:0000256" key="7">
    <source>
        <dbReference type="SAM" id="Phobius"/>
    </source>
</evidence>
<evidence type="ECO:0000256" key="4">
    <source>
        <dbReference type="ARBA" id="ARBA00022840"/>
    </source>
</evidence>
<feature type="domain" description="ABC transporter" evidence="8">
    <location>
        <begin position="345"/>
        <end position="580"/>
    </location>
</feature>
<dbReference type="SUPFAM" id="SSF90123">
    <property type="entry name" value="ABC transporter transmembrane region"/>
    <property type="match status" value="1"/>
</dbReference>
<reference evidence="9" key="1">
    <citation type="submission" date="2024-06" db="EMBL/GenBank/DDBJ databases">
        <title>Micromonospora sp. strain HUAS YX12 genome sequences.</title>
        <authorList>
            <person name="Mo P."/>
        </authorList>
    </citation>
    <scope>NUCLEOTIDE SEQUENCE</scope>
    <source>
        <strain evidence="9">HUAS YX12</strain>
    </source>
</reference>
<dbReference type="InterPro" id="IPR039421">
    <property type="entry name" value="Type_1_exporter"/>
</dbReference>
<keyword evidence="2 7" id="KW-0812">Transmembrane</keyword>
<sequence>MKKAIRGRDEWALARAVFKASPVLAVSWWAVIILRGALPGLFAVAVGALVAAVQRGGQVSVVLVGVGALFVLMQAIAPVQTQVGANLGDRLTASLNDELLQATTGPAGLAHLESPELTDDLTMARDFELGQTGPPMSLAMGFIAGGLALLVAGVGQLVVLAAYRWWAPLLVGGAWGATHWLLRRSTAWDRTTGEVREAQRVAEYSYRLAMDVPAAKEVRLFGLTDWIVTRFRDARRHLVEVRWRDTRIRPGQLVAAIGLLLVANAAFFVALARDAAAGAVGLGAVVTFAQAGIGASALAFGGLNWALPHAAAGAAAVSRLRPAMVEAGRLPDGDRPATGMPATGIRLRNVGFAYASDGRPVLDGLDLFIPAGSSIAVVGANGAGKTTLMKLLCRLYDPTEGAVEVDGVDLRELDLTSWRGRITAIFQDYIRYELPLRDNVAPVGDADDPAVRDALGRAGADGIAGLDTVLAAGYDGGVDLSGGQWQRVALARLLKAVGDGAGLVILDEPTAQLDVRGEAEIFEHLLASTRGCTTVLISHRFSTVRHADLICVLDDGRVAELGDHDTLMAAGGRYRTMFDLQASRFESVGEESDERVHS</sequence>
<evidence type="ECO:0000256" key="6">
    <source>
        <dbReference type="ARBA" id="ARBA00023136"/>
    </source>
</evidence>